<dbReference type="EMBL" id="JBHUFC010000003">
    <property type="protein sequence ID" value="MFD1787545.1"/>
    <property type="molecule type" value="Genomic_DNA"/>
</dbReference>
<proteinExistence type="predicted"/>
<accession>A0ABW4NBN6</accession>
<evidence type="ECO:0000313" key="2">
    <source>
        <dbReference type="EMBL" id="MFD1787545.1"/>
    </source>
</evidence>
<dbReference type="RefSeq" id="WP_380939917.1">
    <property type="nucleotide sequence ID" value="NZ_JBHUFC010000003.1"/>
</dbReference>
<gene>
    <name evidence="2" type="ORF">ACFSC3_08170</name>
</gene>
<evidence type="ECO:0000313" key="3">
    <source>
        <dbReference type="Proteomes" id="UP001597283"/>
    </source>
</evidence>
<keyword evidence="3" id="KW-1185">Reference proteome</keyword>
<comment type="caution">
    <text evidence="2">The sequence shown here is derived from an EMBL/GenBank/DDBJ whole genome shotgun (WGS) entry which is preliminary data.</text>
</comment>
<reference evidence="3" key="1">
    <citation type="journal article" date="2019" name="Int. J. Syst. Evol. Microbiol.">
        <title>The Global Catalogue of Microorganisms (GCM) 10K type strain sequencing project: providing services to taxonomists for standard genome sequencing and annotation.</title>
        <authorList>
            <consortium name="The Broad Institute Genomics Platform"/>
            <consortium name="The Broad Institute Genome Sequencing Center for Infectious Disease"/>
            <person name="Wu L."/>
            <person name="Ma J."/>
        </authorList>
    </citation>
    <scope>NUCLEOTIDE SEQUENCE [LARGE SCALE GENOMIC DNA]</scope>
    <source>
        <strain evidence="3">Q85</strain>
    </source>
</reference>
<name>A0ABW4NBN6_9SPHN</name>
<evidence type="ECO:0000256" key="1">
    <source>
        <dbReference type="SAM" id="Phobius"/>
    </source>
</evidence>
<protein>
    <submittedName>
        <fullName evidence="2">Uncharacterized protein</fullName>
    </submittedName>
</protein>
<feature type="transmembrane region" description="Helical" evidence="1">
    <location>
        <begin position="6"/>
        <end position="26"/>
    </location>
</feature>
<organism evidence="2 3">
    <name type="scientific">Sphingomonas floccifaciens</name>
    <dbReference type="NCBI Taxonomy" id="1844115"/>
    <lineage>
        <taxon>Bacteria</taxon>
        <taxon>Pseudomonadati</taxon>
        <taxon>Pseudomonadota</taxon>
        <taxon>Alphaproteobacteria</taxon>
        <taxon>Sphingomonadales</taxon>
        <taxon>Sphingomonadaceae</taxon>
        <taxon>Sphingomonas</taxon>
    </lineage>
</organism>
<keyword evidence="1" id="KW-0472">Membrane</keyword>
<sequence length="99" mass="10444">MPIGVYTGVFALMAVLTIASGVYLLIHAREVARAVGRMDGDIVAGPARGDGRRSRLPIRVVLAVFLVAMTGVGAFVVLYVTRVIGPETVRSQPAGVQRP</sequence>
<keyword evidence="1" id="KW-0812">Transmembrane</keyword>
<dbReference type="Proteomes" id="UP001597283">
    <property type="component" value="Unassembled WGS sequence"/>
</dbReference>
<feature type="transmembrane region" description="Helical" evidence="1">
    <location>
        <begin position="60"/>
        <end position="80"/>
    </location>
</feature>
<keyword evidence="1" id="KW-1133">Transmembrane helix</keyword>